<dbReference type="GO" id="GO:0005524">
    <property type="term" value="F:ATP binding"/>
    <property type="evidence" value="ECO:0007669"/>
    <property type="project" value="UniProtKB-UniRule"/>
</dbReference>
<evidence type="ECO:0000256" key="3">
    <source>
        <dbReference type="ARBA" id="ARBA00004186"/>
    </source>
</evidence>
<reference evidence="24" key="1">
    <citation type="submission" date="2025-08" db="UniProtKB">
        <authorList>
            <consortium name="Ensembl"/>
        </authorList>
    </citation>
    <scope>IDENTIFICATION</scope>
</reference>
<comment type="catalytic activity">
    <reaction evidence="17">
        <text>L-seryl-[protein] + ATP = O-phospho-L-seryl-[protein] + ADP + H(+)</text>
        <dbReference type="Rhea" id="RHEA:17989"/>
        <dbReference type="Rhea" id="RHEA-COMP:9863"/>
        <dbReference type="Rhea" id="RHEA-COMP:11604"/>
        <dbReference type="ChEBI" id="CHEBI:15378"/>
        <dbReference type="ChEBI" id="CHEBI:29999"/>
        <dbReference type="ChEBI" id="CHEBI:30616"/>
        <dbReference type="ChEBI" id="CHEBI:83421"/>
        <dbReference type="ChEBI" id="CHEBI:456216"/>
        <dbReference type="EC" id="2.7.11.1"/>
    </reaction>
</comment>
<name>A0A3Q3W0H1_MOLML</name>
<dbReference type="SMART" id="SM00220">
    <property type="entry name" value="S_TKc"/>
    <property type="match status" value="1"/>
</dbReference>
<keyword evidence="11 21" id="KW-0547">Nucleotide-binding</keyword>
<dbReference type="FunFam" id="3.30.200.20:FF:000409">
    <property type="entry name" value="serine/threonine-protein kinase haspin"/>
    <property type="match status" value="1"/>
</dbReference>
<feature type="compositionally biased region" description="Polar residues" evidence="22">
    <location>
        <begin position="65"/>
        <end position="76"/>
    </location>
</feature>
<dbReference type="EC" id="2.7.11.1" evidence="5"/>
<keyword evidence="13 21" id="KW-0067">ATP-binding</keyword>
<evidence type="ECO:0000313" key="24">
    <source>
        <dbReference type="Ensembl" id="ENSMMOP00000009396.1"/>
    </source>
</evidence>
<evidence type="ECO:0000256" key="11">
    <source>
        <dbReference type="ARBA" id="ARBA00022741"/>
    </source>
</evidence>
<evidence type="ECO:0000256" key="2">
    <source>
        <dbReference type="ARBA" id="ARBA00004123"/>
    </source>
</evidence>
<dbReference type="SMART" id="SM01331">
    <property type="entry name" value="DUF3635"/>
    <property type="match status" value="1"/>
</dbReference>
<feature type="compositionally biased region" description="Basic and acidic residues" evidence="22">
    <location>
        <begin position="139"/>
        <end position="149"/>
    </location>
</feature>
<dbReference type="OMA" id="QSAKTEC"/>
<keyword evidence="8" id="KW-0723">Serine/threonine-protein kinase</keyword>
<evidence type="ECO:0000256" key="18">
    <source>
        <dbReference type="ARBA" id="ARBA00053811"/>
    </source>
</evidence>
<keyword evidence="15" id="KW-0539">Nucleus</keyword>
<keyword evidence="10" id="KW-0808">Transferase</keyword>
<dbReference type="GO" id="GO:0051276">
    <property type="term" value="P:chromosome organization"/>
    <property type="evidence" value="ECO:0007669"/>
    <property type="project" value="UniProtKB-ARBA"/>
</dbReference>
<evidence type="ECO:0000256" key="12">
    <source>
        <dbReference type="ARBA" id="ARBA00022777"/>
    </source>
</evidence>
<keyword evidence="12" id="KW-0418">Kinase</keyword>
<dbReference type="Ensembl" id="ENSMMOT00000009562.1">
    <property type="protein sequence ID" value="ENSMMOP00000009396.1"/>
    <property type="gene ID" value="ENSMMOG00000007271.1"/>
</dbReference>
<evidence type="ECO:0000256" key="7">
    <source>
        <dbReference type="ARBA" id="ARBA00022490"/>
    </source>
</evidence>
<feature type="compositionally biased region" description="Basic residues" evidence="22">
    <location>
        <begin position="527"/>
        <end position="541"/>
    </location>
</feature>
<evidence type="ECO:0000256" key="8">
    <source>
        <dbReference type="ARBA" id="ARBA00022527"/>
    </source>
</evidence>
<evidence type="ECO:0000256" key="4">
    <source>
        <dbReference type="ARBA" id="ARBA00004286"/>
    </source>
</evidence>
<evidence type="ECO:0000256" key="22">
    <source>
        <dbReference type="SAM" id="MobiDB-lite"/>
    </source>
</evidence>
<evidence type="ECO:0000259" key="23">
    <source>
        <dbReference type="PROSITE" id="PS50011"/>
    </source>
</evidence>
<evidence type="ECO:0000256" key="21">
    <source>
        <dbReference type="PROSITE-ProRule" id="PRU10141"/>
    </source>
</evidence>
<dbReference type="GO" id="GO:0005694">
    <property type="term" value="C:chromosome"/>
    <property type="evidence" value="ECO:0007669"/>
    <property type="project" value="UniProtKB-SubCell"/>
</dbReference>
<evidence type="ECO:0000256" key="19">
    <source>
        <dbReference type="ARBA" id="ARBA00069281"/>
    </source>
</evidence>
<keyword evidence="6" id="KW-0158">Chromosome</keyword>
<keyword evidence="25" id="KW-1185">Reference proteome</keyword>
<evidence type="ECO:0000256" key="16">
    <source>
        <dbReference type="ARBA" id="ARBA00047899"/>
    </source>
</evidence>
<dbReference type="InterPro" id="IPR017441">
    <property type="entry name" value="Protein_kinase_ATP_BS"/>
</dbReference>
<dbReference type="STRING" id="94237.ENSMMOP00000009396"/>
<protein>
    <recommendedName>
        <fullName evidence="19">Serine/threonine-protein kinase haspin</fullName>
        <ecNumber evidence="5">2.7.11.1</ecNumber>
    </recommendedName>
    <alternativeName>
        <fullName evidence="20">Germ cell-specific gene 2 protein</fullName>
    </alternativeName>
</protein>
<sequence length="978" mass="108431">MVSSAENSMNVPGTVNFATNALQEISLSELTDHNLGPCPRKPIFCSTPSAAPLSKQVCLQPIPISNQSATPPSLSVSDFGVPTTFQEDLDSPGQSVPPRHPAPPSELHSEEKLHSSFGEQEPSGDLFVKAKSSNNGRSSSEEVESHSDDQDINTKNGGESPSLNLLSSDDIISSSQFLSVAGELEWLIEALKEKCLTVRCTVQLERLETVTQLCSQTTYSSCLGHLSPGYSHQTSEQKLCEDSIQTIGLSQFSEPSLNFHLSVTNSETSGFLQSVNTPKHAVFVSNSQSSNISPLSSFKVTEQSASEMHLDFAHTDGSNEFIMDTQLPANSPVKPLVTQEKDAAIKNKCTIQFQKWAPIQMNAQQLKGFMEYKEAGLTCNKTSSNPDKNRPDINDTPNTVGPEDLKCSAEITESIMASNGQPINSSPVTETHSVDLEMEEEVARLKKRCLTDKPIVGIKRLTVSQLKVLNLRNRKHHHHSESDTNRSNVNTSVTNVGLKKRGSYSSEETISSDKKDVLKNSCNIPHKRKKASLAPKVKKSRSTSTDRPGTTRKACVSGLSVSRWKNKDDASMHMFGSRTAQVSGKKDCSISELISPKENFSTTFSTLLDCRWVVRHSVYVIYLASPFVLQDNCGDSDLSDAEKVCAECGQQRPLPWEECIFLHRMKQCVKIGEGTFGEVFSSTNASGETVALKIIPVEGSEQVNGEDQKTFGEVLHEIIISKELSSLKEKQQNQTHGFIGLNDLHCVQGCYPPDFLNAWDTFDQQKGSENDRPDFFEDNQLFIILEFEFGGIDLENSNGTLTSLGVAKSILHQVTASLAVAEQELHFEHRDLHWGNVLVKPTKQKKANFLLNGAVHSLETKGVLVRIIDYSLSRLEIDDLTVSCDISKDKELFMGQGDYQFDIYRLMRQENGNNWSNYQPHTNVLWLHYLCSKLLSMKYRGKGRRGAKDMREALTCFYDNVLQYSSATEVLHNCPMFQ</sequence>
<evidence type="ECO:0000256" key="20">
    <source>
        <dbReference type="ARBA" id="ARBA00081741"/>
    </source>
</evidence>
<evidence type="ECO:0000313" key="25">
    <source>
        <dbReference type="Proteomes" id="UP000261620"/>
    </source>
</evidence>
<organism evidence="24 25">
    <name type="scientific">Mola mola</name>
    <name type="common">Ocean sunfish</name>
    <name type="synonym">Tetraodon mola</name>
    <dbReference type="NCBI Taxonomy" id="94237"/>
    <lineage>
        <taxon>Eukaryota</taxon>
        <taxon>Metazoa</taxon>
        <taxon>Chordata</taxon>
        <taxon>Craniata</taxon>
        <taxon>Vertebrata</taxon>
        <taxon>Euteleostomi</taxon>
        <taxon>Actinopterygii</taxon>
        <taxon>Neopterygii</taxon>
        <taxon>Teleostei</taxon>
        <taxon>Neoteleostei</taxon>
        <taxon>Acanthomorphata</taxon>
        <taxon>Eupercaria</taxon>
        <taxon>Tetraodontiformes</taxon>
        <taxon>Molidae</taxon>
        <taxon>Mola</taxon>
    </lineage>
</organism>
<dbReference type="Gene3D" id="3.30.200.20">
    <property type="entry name" value="Phosphorylase Kinase, domain 1"/>
    <property type="match status" value="1"/>
</dbReference>
<dbReference type="GO" id="GO:0072354">
    <property type="term" value="F:histone H3T3 kinase activity"/>
    <property type="evidence" value="ECO:0007669"/>
    <property type="project" value="TreeGrafter"/>
</dbReference>
<dbReference type="SUPFAM" id="SSF56112">
    <property type="entry name" value="Protein kinase-like (PK-like)"/>
    <property type="match status" value="1"/>
</dbReference>
<dbReference type="GO" id="GO:1901991">
    <property type="term" value="P:negative regulation of mitotic cell cycle phase transition"/>
    <property type="evidence" value="ECO:0007669"/>
    <property type="project" value="UniProtKB-ARBA"/>
</dbReference>
<comment type="catalytic activity">
    <reaction evidence="16">
        <text>L-threonyl-[protein] + ATP = O-phospho-L-threonyl-[protein] + ADP + H(+)</text>
        <dbReference type="Rhea" id="RHEA:46608"/>
        <dbReference type="Rhea" id="RHEA-COMP:11060"/>
        <dbReference type="Rhea" id="RHEA-COMP:11605"/>
        <dbReference type="ChEBI" id="CHEBI:15378"/>
        <dbReference type="ChEBI" id="CHEBI:30013"/>
        <dbReference type="ChEBI" id="CHEBI:30616"/>
        <dbReference type="ChEBI" id="CHEBI:61977"/>
        <dbReference type="ChEBI" id="CHEBI:456216"/>
        <dbReference type="EC" id="2.7.11.1"/>
    </reaction>
</comment>
<evidence type="ECO:0000256" key="17">
    <source>
        <dbReference type="ARBA" id="ARBA00048679"/>
    </source>
</evidence>
<feature type="region of interest" description="Disordered" evidence="22">
    <location>
        <begin position="65"/>
        <end position="161"/>
    </location>
</feature>
<comment type="function">
    <text evidence="18">Serine/threonine-protein kinase that phosphorylates histone H3 at 'Thr-3' (H3T3ph) during mitosis. May act through H3T3ph to both position and modulate activation of AURKB and other components of the chromosomal passenger complex (CPC) at centromeres to ensure proper chromatid cohesion, metaphase alignment and normal progression through the cell cycle.</text>
</comment>
<keyword evidence="9" id="KW-0597">Phosphoprotein</keyword>
<keyword evidence="14" id="KW-0206">Cytoskeleton</keyword>
<dbReference type="PROSITE" id="PS00107">
    <property type="entry name" value="PROTEIN_KINASE_ATP"/>
    <property type="match status" value="1"/>
</dbReference>
<accession>A0A3Q3W0H1</accession>
<dbReference type="GO" id="GO:0000278">
    <property type="term" value="P:mitotic cell cycle"/>
    <property type="evidence" value="ECO:0007669"/>
    <property type="project" value="TreeGrafter"/>
</dbReference>
<dbReference type="AlphaFoldDB" id="A0A3Q3W0H1"/>
<feature type="binding site" evidence="21">
    <location>
        <position position="693"/>
    </location>
    <ligand>
        <name>ATP</name>
        <dbReference type="ChEBI" id="CHEBI:30616"/>
    </ligand>
</feature>
<dbReference type="InterPro" id="IPR000719">
    <property type="entry name" value="Prot_kinase_dom"/>
</dbReference>
<dbReference type="Gene3D" id="1.10.510.10">
    <property type="entry name" value="Transferase(Phosphotransferase) domain 1"/>
    <property type="match status" value="1"/>
</dbReference>
<comment type="cofactor">
    <cofactor evidence="1">
        <name>Mg(2+)</name>
        <dbReference type="ChEBI" id="CHEBI:18420"/>
    </cofactor>
</comment>
<dbReference type="GO" id="GO:0005634">
    <property type="term" value="C:nucleus"/>
    <property type="evidence" value="ECO:0007669"/>
    <property type="project" value="UniProtKB-SubCell"/>
</dbReference>
<dbReference type="InterPro" id="IPR024604">
    <property type="entry name" value="GSG2_C"/>
</dbReference>
<proteinExistence type="predicted"/>
<evidence type="ECO:0000256" key="15">
    <source>
        <dbReference type="ARBA" id="ARBA00023242"/>
    </source>
</evidence>
<feature type="domain" description="Protein kinase" evidence="23">
    <location>
        <begin position="665"/>
        <end position="978"/>
    </location>
</feature>
<evidence type="ECO:0000256" key="10">
    <source>
        <dbReference type="ARBA" id="ARBA00022679"/>
    </source>
</evidence>
<evidence type="ECO:0000256" key="14">
    <source>
        <dbReference type="ARBA" id="ARBA00023212"/>
    </source>
</evidence>
<dbReference type="InterPro" id="IPR011009">
    <property type="entry name" value="Kinase-like_dom_sf"/>
</dbReference>
<evidence type="ECO:0000256" key="13">
    <source>
        <dbReference type="ARBA" id="ARBA00022840"/>
    </source>
</evidence>
<feature type="region of interest" description="Disordered" evidence="22">
    <location>
        <begin position="527"/>
        <end position="553"/>
    </location>
</feature>
<dbReference type="PROSITE" id="PS50011">
    <property type="entry name" value="PROTEIN_KINASE_DOM"/>
    <property type="match status" value="1"/>
</dbReference>
<evidence type="ECO:0000256" key="5">
    <source>
        <dbReference type="ARBA" id="ARBA00012513"/>
    </source>
</evidence>
<dbReference type="Pfam" id="PF12330">
    <property type="entry name" value="Haspin_kinase"/>
    <property type="match status" value="1"/>
</dbReference>
<keyword evidence="7" id="KW-0963">Cytoplasm</keyword>
<dbReference type="PANTHER" id="PTHR24419:SF18">
    <property type="entry name" value="SERINE_THREONINE-PROTEIN KINASE HASPIN"/>
    <property type="match status" value="1"/>
</dbReference>
<reference evidence="24" key="2">
    <citation type="submission" date="2025-09" db="UniProtKB">
        <authorList>
            <consortium name="Ensembl"/>
        </authorList>
    </citation>
    <scope>IDENTIFICATION</scope>
</reference>
<dbReference type="GO" id="GO:0035556">
    <property type="term" value="P:intracellular signal transduction"/>
    <property type="evidence" value="ECO:0007669"/>
    <property type="project" value="TreeGrafter"/>
</dbReference>
<evidence type="ECO:0000256" key="9">
    <source>
        <dbReference type="ARBA" id="ARBA00022553"/>
    </source>
</evidence>
<dbReference type="Proteomes" id="UP000261620">
    <property type="component" value="Unplaced"/>
</dbReference>
<dbReference type="GO" id="GO:0005819">
    <property type="term" value="C:spindle"/>
    <property type="evidence" value="ECO:0007669"/>
    <property type="project" value="UniProtKB-SubCell"/>
</dbReference>
<dbReference type="PANTHER" id="PTHR24419">
    <property type="entry name" value="INTERLEUKIN-1 RECEPTOR-ASSOCIATED KINASE"/>
    <property type="match status" value="1"/>
</dbReference>
<dbReference type="FunFam" id="1.10.510.10:FF:000401">
    <property type="entry name" value="serine/threonine-protein kinase haspin"/>
    <property type="match status" value="1"/>
</dbReference>
<comment type="subcellular location">
    <subcellularLocation>
        <location evidence="4">Chromosome</location>
    </subcellularLocation>
    <subcellularLocation>
        <location evidence="3">Cytoplasm</location>
        <location evidence="3">Cytoskeleton</location>
        <location evidence="3">Spindle</location>
    </subcellularLocation>
    <subcellularLocation>
        <location evidence="2">Nucleus</location>
    </subcellularLocation>
</comment>
<feature type="region of interest" description="Disordered" evidence="22">
    <location>
        <begin position="380"/>
        <end position="401"/>
    </location>
</feature>
<evidence type="ECO:0000256" key="6">
    <source>
        <dbReference type="ARBA" id="ARBA00022454"/>
    </source>
</evidence>
<evidence type="ECO:0000256" key="1">
    <source>
        <dbReference type="ARBA" id="ARBA00001946"/>
    </source>
</evidence>
<dbReference type="GO" id="GO:0005737">
    <property type="term" value="C:cytoplasm"/>
    <property type="evidence" value="ECO:0007669"/>
    <property type="project" value="TreeGrafter"/>
</dbReference>